<dbReference type="EMBL" id="JAAIUW010000009">
    <property type="protein sequence ID" value="KAF7814968.1"/>
    <property type="molecule type" value="Genomic_DNA"/>
</dbReference>
<proteinExistence type="predicted"/>
<name>A0A834WBA3_9FABA</name>
<protein>
    <submittedName>
        <fullName evidence="1">Uncharacterized protein</fullName>
    </submittedName>
</protein>
<dbReference type="AlphaFoldDB" id="A0A834WBA3"/>
<evidence type="ECO:0000313" key="2">
    <source>
        <dbReference type="Proteomes" id="UP000634136"/>
    </source>
</evidence>
<reference evidence="1" key="1">
    <citation type="submission" date="2020-09" db="EMBL/GenBank/DDBJ databases">
        <title>Genome-Enabled Discovery of Anthraquinone Biosynthesis in Senna tora.</title>
        <authorList>
            <person name="Kang S.-H."/>
            <person name="Pandey R.P."/>
            <person name="Lee C.-M."/>
            <person name="Sim J.-S."/>
            <person name="Jeong J.-T."/>
            <person name="Choi B.-S."/>
            <person name="Jung M."/>
            <person name="Ginzburg D."/>
            <person name="Zhao K."/>
            <person name="Won S.Y."/>
            <person name="Oh T.-J."/>
            <person name="Yu Y."/>
            <person name="Kim N.-H."/>
            <person name="Lee O.R."/>
            <person name="Lee T.-H."/>
            <person name="Bashyal P."/>
            <person name="Kim T.-S."/>
            <person name="Lee W.-H."/>
            <person name="Kawkins C."/>
            <person name="Kim C.-K."/>
            <person name="Kim J.S."/>
            <person name="Ahn B.O."/>
            <person name="Rhee S.Y."/>
            <person name="Sohng J.K."/>
        </authorList>
    </citation>
    <scope>NUCLEOTIDE SEQUENCE</scope>
    <source>
        <tissue evidence="1">Leaf</tissue>
    </source>
</reference>
<keyword evidence="2" id="KW-1185">Reference proteome</keyword>
<comment type="caution">
    <text evidence="1">The sequence shown here is derived from an EMBL/GenBank/DDBJ whole genome shotgun (WGS) entry which is preliminary data.</text>
</comment>
<dbReference type="Proteomes" id="UP000634136">
    <property type="component" value="Unassembled WGS sequence"/>
</dbReference>
<accession>A0A834WBA3</accession>
<evidence type="ECO:0000313" key="1">
    <source>
        <dbReference type="EMBL" id="KAF7814968.1"/>
    </source>
</evidence>
<sequence length="26" mass="2943">MAISHVTTYPRKYSNILAQNPNAQKP</sequence>
<gene>
    <name evidence="1" type="ORF">G2W53_028937</name>
</gene>
<organism evidence="1 2">
    <name type="scientific">Senna tora</name>
    <dbReference type="NCBI Taxonomy" id="362788"/>
    <lineage>
        <taxon>Eukaryota</taxon>
        <taxon>Viridiplantae</taxon>
        <taxon>Streptophyta</taxon>
        <taxon>Embryophyta</taxon>
        <taxon>Tracheophyta</taxon>
        <taxon>Spermatophyta</taxon>
        <taxon>Magnoliopsida</taxon>
        <taxon>eudicotyledons</taxon>
        <taxon>Gunneridae</taxon>
        <taxon>Pentapetalae</taxon>
        <taxon>rosids</taxon>
        <taxon>fabids</taxon>
        <taxon>Fabales</taxon>
        <taxon>Fabaceae</taxon>
        <taxon>Caesalpinioideae</taxon>
        <taxon>Cassia clade</taxon>
        <taxon>Senna</taxon>
    </lineage>
</organism>